<dbReference type="PRINTS" id="PR00364">
    <property type="entry name" value="DISEASERSIST"/>
</dbReference>
<dbReference type="AlphaFoldDB" id="A0A1G8TL46"/>
<dbReference type="GO" id="GO:0043531">
    <property type="term" value="F:ADP binding"/>
    <property type="evidence" value="ECO:0007669"/>
    <property type="project" value="InterPro"/>
</dbReference>
<dbReference type="SUPFAM" id="SSF52540">
    <property type="entry name" value="P-loop containing nucleoside triphosphate hydrolases"/>
    <property type="match status" value="1"/>
</dbReference>
<dbReference type="Gene3D" id="1.10.10.10">
    <property type="entry name" value="Winged helix-like DNA-binding domain superfamily/Winged helix DNA-binding domain"/>
    <property type="match status" value="1"/>
</dbReference>
<evidence type="ECO:0000256" key="1">
    <source>
        <dbReference type="ARBA" id="ARBA00005820"/>
    </source>
</evidence>
<organism evidence="7 8">
    <name type="scientific">Streptomyces indicus</name>
    <dbReference type="NCBI Taxonomy" id="417292"/>
    <lineage>
        <taxon>Bacteria</taxon>
        <taxon>Bacillati</taxon>
        <taxon>Actinomycetota</taxon>
        <taxon>Actinomycetes</taxon>
        <taxon>Kitasatosporales</taxon>
        <taxon>Streptomycetaceae</taxon>
        <taxon>Streptomyces</taxon>
    </lineage>
</organism>
<dbReference type="SUPFAM" id="SSF48452">
    <property type="entry name" value="TPR-like"/>
    <property type="match status" value="3"/>
</dbReference>
<evidence type="ECO:0000256" key="4">
    <source>
        <dbReference type="PROSITE-ProRule" id="PRU00339"/>
    </source>
</evidence>
<sequence>MEFLLLGGVEARTATGPVELGPARQQTVLASLLVDVNRPVTVEQLVQRVWGHKPPQCATQTLYGYVSRLRRLLPGVIARGSGGGYVLTADEQNVDLHRFRRLLVLARRAEEDAQALALFDEAAALWREEPFASADTPWFNTARNTLRKERWAAELDRNDLRLRFGEHAALLPALAEHCAAHPMDERLAAQYMLALYRCGRQADALAHYRHVRGILSEELGVDAGRDLQQLHEAILAGDTELSPAMRPGPAPALVSAAAPAPAPVSPGMGAAADRAGAIPSHLPLDVRGFVGRNAELDELDGLLSAGSTAVIAIVVGTAGVGKTALAVRWAHLMRDRFPDGQLYVDLRGYGPDAPVSAADALAGFLRALGLDGAAIPEDLAERAARFRSLVSGRRMLVLLDNARTVDQVRPMLPAGVSCFTLVTSRDSLAGLVAREGAHRIGLDRLPQADAAGLLRTLLGAYADTEQAAIDSLAERCARLPLVLRIAAELVRSRPARTVADLAEELAEQAALDLLDVEGDPQTAVRAVFSWSYQQLSPPVARTFRLLGVHPGHDTDAYAVAAMTGTGLRDTRKALDVLVRAHLVEQTPGGRYQLHDLLRVYATELAETAGDGKGPLNRLFAYYLATASAAMDAIAPHEAERRPEAPAADAETPAFGDYHAAFGWLDSERAHLLAATQHAEPDYVIRMSDTVWRYLNIGGFHDDAMVLHTRALHAAEALGDIKAEANARRVLGAAALRTGALSPAIDHLERALALYRQVGDRSLQAATLNNLGVGNWRQSNLSAAADCFRQALTLYEEYSVHQRLRAPATNNLARILHILGRSDEALELFEQALAIARENGNQASESNTLCGLADVNAAAGRHREALDYAHRALVTARNAGHRSLEGTAMRTLGVVHRRQGDHESALRHLDTALQISRDVGDLEEVMATLSALAEAHDAAGDPIEALRLHEEALTVDVGSAQRDLRAHALAGIGDLHSALGDREASREFWHQALVIYRELGMPQADDVEARVNGRHSPSAASAV</sequence>
<dbReference type="GO" id="GO:0006355">
    <property type="term" value="P:regulation of DNA-templated transcription"/>
    <property type="evidence" value="ECO:0007669"/>
    <property type="project" value="InterPro"/>
</dbReference>
<dbReference type="SMART" id="SM01043">
    <property type="entry name" value="BTAD"/>
    <property type="match status" value="1"/>
</dbReference>
<proteinExistence type="inferred from homology"/>
<dbReference type="InterPro" id="IPR005158">
    <property type="entry name" value="BTAD"/>
</dbReference>
<dbReference type="Gene3D" id="1.25.40.10">
    <property type="entry name" value="Tetratricopeptide repeat domain"/>
    <property type="match status" value="3"/>
</dbReference>
<dbReference type="PROSITE" id="PS50005">
    <property type="entry name" value="TPR"/>
    <property type="match status" value="2"/>
</dbReference>
<dbReference type="GO" id="GO:0000160">
    <property type="term" value="P:phosphorelay signal transduction system"/>
    <property type="evidence" value="ECO:0007669"/>
    <property type="project" value="UniProtKB-KW"/>
</dbReference>
<evidence type="ECO:0000256" key="5">
    <source>
        <dbReference type="PROSITE-ProRule" id="PRU01091"/>
    </source>
</evidence>
<dbReference type="RefSeq" id="WP_176953595.1">
    <property type="nucleotide sequence ID" value="NZ_FNFF01000001.1"/>
</dbReference>
<dbReference type="GO" id="GO:0003677">
    <property type="term" value="F:DNA binding"/>
    <property type="evidence" value="ECO:0007669"/>
    <property type="project" value="UniProtKB-UniRule"/>
</dbReference>
<feature type="domain" description="OmpR/PhoB-type" evidence="6">
    <location>
        <begin position="1"/>
        <end position="89"/>
    </location>
</feature>
<dbReference type="InterPro" id="IPR001867">
    <property type="entry name" value="OmpR/PhoB-type_DNA-bd"/>
</dbReference>
<dbReference type="InterPro" id="IPR027417">
    <property type="entry name" value="P-loop_NTPase"/>
</dbReference>
<evidence type="ECO:0000313" key="8">
    <source>
        <dbReference type="Proteomes" id="UP000199155"/>
    </source>
</evidence>
<keyword evidence="8" id="KW-1185">Reference proteome</keyword>
<reference evidence="7 8" key="1">
    <citation type="submission" date="2016-10" db="EMBL/GenBank/DDBJ databases">
        <authorList>
            <person name="de Groot N.N."/>
        </authorList>
    </citation>
    <scope>NUCLEOTIDE SEQUENCE [LARGE SCALE GENOMIC DNA]</scope>
    <source>
        <strain evidence="7 8">CGMCC 4.5727</strain>
    </source>
</reference>
<dbReference type="InterPro" id="IPR011990">
    <property type="entry name" value="TPR-like_helical_dom_sf"/>
</dbReference>
<name>A0A1G8TL46_9ACTN</name>
<dbReference type="Gene3D" id="3.40.50.300">
    <property type="entry name" value="P-loop containing nucleotide triphosphate hydrolases"/>
    <property type="match status" value="1"/>
</dbReference>
<evidence type="ECO:0000259" key="6">
    <source>
        <dbReference type="PROSITE" id="PS51755"/>
    </source>
</evidence>
<feature type="repeat" description="TPR" evidence="4">
    <location>
        <begin position="805"/>
        <end position="838"/>
    </location>
</feature>
<keyword evidence="2" id="KW-0902">Two-component regulatory system</keyword>
<evidence type="ECO:0000313" key="7">
    <source>
        <dbReference type="EMBL" id="SDJ42114.1"/>
    </source>
</evidence>
<dbReference type="Pfam" id="PF00486">
    <property type="entry name" value="Trans_reg_C"/>
    <property type="match status" value="1"/>
</dbReference>
<protein>
    <submittedName>
        <fullName evidence="7">DNA-binding transcriptional activator of the SARP family</fullName>
    </submittedName>
</protein>
<dbReference type="InterPro" id="IPR016032">
    <property type="entry name" value="Sig_transdc_resp-reg_C-effctor"/>
</dbReference>
<dbReference type="InterPro" id="IPR036388">
    <property type="entry name" value="WH-like_DNA-bd_sf"/>
</dbReference>
<dbReference type="Pfam" id="PF13424">
    <property type="entry name" value="TPR_12"/>
    <property type="match status" value="3"/>
</dbReference>
<dbReference type="Pfam" id="PF03704">
    <property type="entry name" value="BTAD"/>
    <property type="match status" value="1"/>
</dbReference>
<evidence type="ECO:0000256" key="2">
    <source>
        <dbReference type="ARBA" id="ARBA00023012"/>
    </source>
</evidence>
<keyword evidence="4" id="KW-0802">TPR repeat</keyword>
<dbReference type="PROSITE" id="PS51755">
    <property type="entry name" value="OMPR_PHOB"/>
    <property type="match status" value="1"/>
</dbReference>
<dbReference type="SMART" id="SM00862">
    <property type="entry name" value="Trans_reg_C"/>
    <property type="match status" value="1"/>
</dbReference>
<accession>A0A1G8TL46</accession>
<gene>
    <name evidence="7" type="ORF">SAMN05421806_101326</name>
</gene>
<dbReference type="STRING" id="417292.SAMN05421806_101326"/>
<keyword evidence="3 5" id="KW-0238">DNA-binding</keyword>
<dbReference type="PANTHER" id="PTHR47691:SF3">
    <property type="entry name" value="HTH-TYPE TRANSCRIPTIONAL REGULATOR RV0890C-RELATED"/>
    <property type="match status" value="1"/>
</dbReference>
<feature type="DNA-binding region" description="OmpR/PhoB-type" evidence="5">
    <location>
        <begin position="1"/>
        <end position="89"/>
    </location>
</feature>
<dbReference type="PANTHER" id="PTHR47691">
    <property type="entry name" value="REGULATOR-RELATED"/>
    <property type="match status" value="1"/>
</dbReference>
<dbReference type="CDD" id="cd15831">
    <property type="entry name" value="BTAD"/>
    <property type="match status" value="1"/>
</dbReference>
<dbReference type="InterPro" id="IPR019734">
    <property type="entry name" value="TPR_rpt"/>
</dbReference>
<feature type="repeat" description="TPR" evidence="4">
    <location>
        <begin position="885"/>
        <end position="918"/>
    </location>
</feature>
<dbReference type="SUPFAM" id="SSF46894">
    <property type="entry name" value="C-terminal effector domain of the bipartite response regulators"/>
    <property type="match status" value="1"/>
</dbReference>
<dbReference type="SMART" id="SM00028">
    <property type="entry name" value="TPR"/>
    <property type="match status" value="7"/>
</dbReference>
<evidence type="ECO:0000256" key="3">
    <source>
        <dbReference type="ARBA" id="ARBA00023125"/>
    </source>
</evidence>
<dbReference type="Proteomes" id="UP000199155">
    <property type="component" value="Unassembled WGS sequence"/>
</dbReference>
<comment type="similarity">
    <text evidence="1">Belongs to the AfsR/DnrI/RedD regulatory family.</text>
</comment>
<dbReference type="EMBL" id="FNFF01000001">
    <property type="protein sequence ID" value="SDJ42114.1"/>
    <property type="molecule type" value="Genomic_DNA"/>
</dbReference>